<reference evidence="2 3" key="1">
    <citation type="submission" date="2020-08" db="EMBL/GenBank/DDBJ databases">
        <title>Genomic Encyclopedia of Type Strains, Phase III (KMG-III): the genomes of soil and plant-associated and newly described type strains.</title>
        <authorList>
            <person name="Whitman W."/>
        </authorList>
    </citation>
    <scope>NUCLEOTIDE SEQUENCE [LARGE SCALE GENOMIC DNA]</scope>
    <source>
        <strain evidence="2 3">CECT 3265</strain>
    </source>
</reference>
<keyword evidence="3" id="KW-1185">Reference proteome</keyword>
<gene>
    <name evidence="2" type="ORF">FHS38_006214</name>
</gene>
<sequence>MESGPAGFAGTAFTLFGGALLLWTGARAVLGAPVVEGVSPRAAVSLSLLFGAGALAIGLWLLLGA</sequence>
<feature type="transmembrane region" description="Helical" evidence="1">
    <location>
        <begin position="41"/>
        <end position="63"/>
    </location>
</feature>
<keyword evidence="1" id="KW-0472">Membrane</keyword>
<evidence type="ECO:0000313" key="2">
    <source>
        <dbReference type="EMBL" id="MBB4890136.1"/>
    </source>
</evidence>
<dbReference type="Proteomes" id="UP000556436">
    <property type="component" value="Unassembled WGS sequence"/>
</dbReference>
<keyword evidence="1" id="KW-0812">Transmembrane</keyword>
<name>A0A7W7PGM8_STRNE</name>
<proteinExistence type="predicted"/>
<organism evidence="2 3">
    <name type="scientific">Streptomyces netropsis</name>
    <name type="common">Streptoverticillium netropsis</name>
    <dbReference type="NCBI Taxonomy" id="55404"/>
    <lineage>
        <taxon>Bacteria</taxon>
        <taxon>Bacillati</taxon>
        <taxon>Actinomycetota</taxon>
        <taxon>Actinomycetes</taxon>
        <taxon>Kitasatosporales</taxon>
        <taxon>Streptomycetaceae</taxon>
        <taxon>Streptomyces</taxon>
    </lineage>
</organism>
<evidence type="ECO:0000256" key="1">
    <source>
        <dbReference type="SAM" id="Phobius"/>
    </source>
</evidence>
<accession>A0A7W7PGM8</accession>
<keyword evidence="1" id="KW-1133">Transmembrane helix</keyword>
<dbReference type="RefSeq" id="WP_184739134.1">
    <property type="nucleotide sequence ID" value="NZ_BMRW01000015.1"/>
</dbReference>
<comment type="caution">
    <text evidence="2">The sequence shown here is derived from an EMBL/GenBank/DDBJ whole genome shotgun (WGS) entry which is preliminary data.</text>
</comment>
<evidence type="ECO:0000313" key="3">
    <source>
        <dbReference type="Proteomes" id="UP000556436"/>
    </source>
</evidence>
<dbReference type="AlphaFoldDB" id="A0A7W7PGM8"/>
<dbReference type="EMBL" id="JACHJG010000017">
    <property type="protein sequence ID" value="MBB4890136.1"/>
    <property type="molecule type" value="Genomic_DNA"/>
</dbReference>
<protein>
    <submittedName>
        <fullName evidence="2">Uncharacterized protein</fullName>
    </submittedName>
</protein>